<dbReference type="EMBL" id="CP133772">
    <property type="protein sequence ID" value="WYX99803.1"/>
    <property type="molecule type" value="Genomic_DNA"/>
</dbReference>
<evidence type="ECO:0000313" key="1">
    <source>
        <dbReference type="EMBL" id="WYX99803.1"/>
    </source>
</evidence>
<dbReference type="Proteomes" id="UP001451606">
    <property type="component" value="Chromosome"/>
</dbReference>
<evidence type="ECO:0000313" key="2">
    <source>
        <dbReference type="Proteomes" id="UP001451606"/>
    </source>
</evidence>
<organism evidence="1 2">
    <name type="scientific">Oxyplasma meridianum</name>
    <dbReference type="NCBI Taxonomy" id="3073602"/>
    <lineage>
        <taxon>Archaea</taxon>
        <taxon>Methanobacteriati</taxon>
        <taxon>Thermoplasmatota</taxon>
        <taxon>Thermoplasmata</taxon>
        <taxon>Thermoplasmatales</taxon>
        <taxon>Thermoplasmataceae</taxon>
        <taxon>Oxyplasma</taxon>
    </lineage>
</organism>
<sequence>MSEIQILVAYSHLDRENDMAKRVKDRSLRLMIHIAGEKQIKKAKDKVGFRNGMKKAILVYENSSVFENFLLDLKKAEISNQPFIPHDVRQLDRIVFPRIAMSDFQS</sequence>
<keyword evidence="2" id="KW-1185">Reference proteome</keyword>
<dbReference type="GeneID" id="95967071"/>
<accession>A0AAX4NES9</accession>
<dbReference type="RefSeq" id="WP_393971764.1">
    <property type="nucleotide sequence ID" value="NZ_CP133772.1"/>
</dbReference>
<reference evidence="1 2" key="1">
    <citation type="submission" date="2023-09" db="EMBL/GenBank/DDBJ databases">
        <authorList>
            <person name="Golyshina O.V."/>
            <person name="Lunev E.A."/>
            <person name="Bargiela R."/>
            <person name="Gaines M.C."/>
            <person name="Daum B."/>
            <person name="Bale N.J."/>
            <person name="Koenen M."/>
            <person name="Sinninghe Damst J.S."/>
            <person name="Yakimov M."/>
            <person name="Golyshin P.N."/>
        </authorList>
    </citation>
    <scope>NUCLEOTIDE SEQUENCE [LARGE SCALE GENOMIC DNA]</scope>
    <source>
        <strain evidence="1 2">M1</strain>
    </source>
</reference>
<protein>
    <submittedName>
        <fullName evidence="1">Uncharacterized protein</fullName>
    </submittedName>
</protein>
<gene>
    <name evidence="1" type="ORF">OXIME_000347</name>
</gene>
<dbReference type="KEGG" id="omr:OXIME_000347"/>
<proteinExistence type="predicted"/>
<name>A0AAX4NES9_9ARCH</name>
<dbReference type="AlphaFoldDB" id="A0AAX4NES9"/>